<evidence type="ECO:0000256" key="2">
    <source>
        <dbReference type="ARBA" id="ARBA00022692"/>
    </source>
</evidence>
<dbReference type="HOGENOM" id="CLU_1344633_0_0_1"/>
<evidence type="ECO:0000256" key="6">
    <source>
        <dbReference type="SAM" id="Phobius"/>
    </source>
</evidence>
<dbReference type="Proteomes" id="UP000015102">
    <property type="component" value="Unassembled WGS sequence"/>
</dbReference>
<dbReference type="InterPro" id="IPR005828">
    <property type="entry name" value="MFS_sugar_transport-like"/>
</dbReference>
<dbReference type="STRING" id="36166.T1H343"/>
<dbReference type="Gene3D" id="1.20.1250.20">
    <property type="entry name" value="MFS general substrate transporter like domains"/>
    <property type="match status" value="1"/>
</dbReference>
<organism evidence="8 9">
    <name type="scientific">Megaselia scalaris</name>
    <name type="common">Humpbacked fly</name>
    <name type="synonym">Phora scalaris</name>
    <dbReference type="NCBI Taxonomy" id="36166"/>
    <lineage>
        <taxon>Eukaryota</taxon>
        <taxon>Metazoa</taxon>
        <taxon>Ecdysozoa</taxon>
        <taxon>Arthropoda</taxon>
        <taxon>Hexapoda</taxon>
        <taxon>Insecta</taxon>
        <taxon>Pterygota</taxon>
        <taxon>Neoptera</taxon>
        <taxon>Endopterygota</taxon>
        <taxon>Diptera</taxon>
        <taxon>Brachycera</taxon>
        <taxon>Muscomorpha</taxon>
        <taxon>Platypezoidea</taxon>
        <taxon>Phoridae</taxon>
        <taxon>Megaseliini</taxon>
        <taxon>Megaselia</taxon>
    </lineage>
</organism>
<dbReference type="InterPro" id="IPR005829">
    <property type="entry name" value="Sugar_transporter_CS"/>
</dbReference>
<feature type="transmembrane region" description="Helical" evidence="6">
    <location>
        <begin position="6"/>
        <end position="24"/>
    </location>
</feature>
<reference evidence="9" key="1">
    <citation type="submission" date="2013-02" db="EMBL/GenBank/DDBJ databases">
        <authorList>
            <person name="Hughes D."/>
        </authorList>
    </citation>
    <scope>NUCLEOTIDE SEQUENCE</scope>
    <source>
        <strain>Durham</strain>
        <strain evidence="9">NC isolate 2 -- Noor lab</strain>
    </source>
</reference>
<dbReference type="InterPro" id="IPR036259">
    <property type="entry name" value="MFS_trans_sf"/>
</dbReference>
<accession>T1H343</accession>
<dbReference type="InterPro" id="IPR003663">
    <property type="entry name" value="Sugar/inositol_transpt"/>
</dbReference>
<dbReference type="SUPFAM" id="SSF103473">
    <property type="entry name" value="MFS general substrate transporter"/>
    <property type="match status" value="1"/>
</dbReference>
<feature type="domain" description="Major facilitator superfamily (MFS) profile" evidence="7">
    <location>
        <begin position="1"/>
        <end position="204"/>
    </location>
</feature>
<dbReference type="PANTHER" id="PTHR23503">
    <property type="entry name" value="SOLUTE CARRIER FAMILY 2"/>
    <property type="match status" value="1"/>
</dbReference>
<name>T1H343_MEGSC</name>
<dbReference type="InterPro" id="IPR045263">
    <property type="entry name" value="GLUT"/>
</dbReference>
<dbReference type="PROSITE" id="PS00217">
    <property type="entry name" value="SUGAR_TRANSPORT_2"/>
    <property type="match status" value="1"/>
</dbReference>
<protein>
    <recommendedName>
        <fullName evidence="7">Major facilitator superfamily (MFS) profile domain-containing protein</fullName>
    </recommendedName>
</protein>
<dbReference type="GO" id="GO:0015149">
    <property type="term" value="F:hexose transmembrane transporter activity"/>
    <property type="evidence" value="ECO:0007669"/>
    <property type="project" value="TreeGrafter"/>
</dbReference>
<evidence type="ECO:0000256" key="4">
    <source>
        <dbReference type="ARBA" id="ARBA00023136"/>
    </source>
</evidence>
<sequence length="204" mass="22763">MLMIGRFIVGLASGLTFTALPMYLTEIAPLELRGTFGVFCAVGVTAGVVVGQVFSLKVIFGTESLWHYALCFYVVLIIICYSPVFIFPESPKYLYIIKRNREQALRELQKLRGKNAQSQIEKEMEDMELESNQTSEIKTIRSILCDPSLLLPIVIVCAFQGGQQLSGINAIFYYSVTIFKEAGLSQENAEWANLGAGWLSEKNI</sequence>
<comment type="subcellular location">
    <subcellularLocation>
        <location evidence="1">Membrane</location>
        <topology evidence="1">Multi-pass membrane protein</topology>
    </subcellularLocation>
</comment>
<dbReference type="EMBL" id="CAQQ02135213">
    <property type="status" value="NOT_ANNOTATED_CDS"/>
    <property type="molecule type" value="Genomic_DNA"/>
</dbReference>
<dbReference type="PANTHER" id="PTHR23503:SF127">
    <property type="entry name" value="FI08437P-RELATED"/>
    <property type="match status" value="1"/>
</dbReference>
<evidence type="ECO:0000259" key="7">
    <source>
        <dbReference type="PROSITE" id="PS50850"/>
    </source>
</evidence>
<evidence type="ECO:0000256" key="1">
    <source>
        <dbReference type="ARBA" id="ARBA00004141"/>
    </source>
</evidence>
<feature type="transmembrane region" description="Helical" evidence="6">
    <location>
        <begin position="36"/>
        <end position="60"/>
    </location>
</feature>
<keyword evidence="5" id="KW-0325">Glycoprotein</keyword>
<evidence type="ECO:0000256" key="5">
    <source>
        <dbReference type="ARBA" id="ARBA00023180"/>
    </source>
</evidence>
<evidence type="ECO:0000313" key="9">
    <source>
        <dbReference type="Proteomes" id="UP000015102"/>
    </source>
</evidence>
<reference evidence="8" key="2">
    <citation type="submission" date="2015-06" db="UniProtKB">
        <authorList>
            <consortium name="EnsemblMetazoa"/>
        </authorList>
    </citation>
    <scope>IDENTIFICATION</scope>
</reference>
<evidence type="ECO:0000256" key="3">
    <source>
        <dbReference type="ARBA" id="ARBA00022989"/>
    </source>
</evidence>
<dbReference type="InterPro" id="IPR020846">
    <property type="entry name" value="MFS_dom"/>
</dbReference>
<dbReference type="OMA" id="ENATWIL"/>
<dbReference type="EMBL" id="CAQQ02135214">
    <property type="status" value="NOT_ANNOTATED_CDS"/>
    <property type="molecule type" value="Genomic_DNA"/>
</dbReference>
<keyword evidence="4 6" id="KW-0472">Membrane</keyword>
<dbReference type="GO" id="GO:0016020">
    <property type="term" value="C:membrane"/>
    <property type="evidence" value="ECO:0007669"/>
    <property type="project" value="UniProtKB-SubCell"/>
</dbReference>
<dbReference type="PROSITE" id="PS50850">
    <property type="entry name" value="MFS"/>
    <property type="match status" value="1"/>
</dbReference>
<evidence type="ECO:0000313" key="8">
    <source>
        <dbReference type="EnsemblMetazoa" id="MESCA010656-PA"/>
    </source>
</evidence>
<keyword evidence="9" id="KW-1185">Reference proteome</keyword>
<dbReference type="AlphaFoldDB" id="T1H343"/>
<keyword evidence="2 6" id="KW-0812">Transmembrane</keyword>
<dbReference type="PRINTS" id="PR00171">
    <property type="entry name" value="SUGRTRNSPORT"/>
</dbReference>
<keyword evidence="3 6" id="KW-1133">Transmembrane helix</keyword>
<dbReference type="EnsemblMetazoa" id="MESCA010656-RA">
    <property type="protein sequence ID" value="MESCA010656-PA"/>
    <property type="gene ID" value="MESCA010656"/>
</dbReference>
<dbReference type="Pfam" id="PF00083">
    <property type="entry name" value="Sugar_tr"/>
    <property type="match status" value="1"/>
</dbReference>
<feature type="transmembrane region" description="Helical" evidence="6">
    <location>
        <begin position="66"/>
        <end position="87"/>
    </location>
</feature>
<proteinExistence type="predicted"/>